<dbReference type="GO" id="GO:0015419">
    <property type="term" value="F:ABC-type sulfate transporter activity"/>
    <property type="evidence" value="ECO:0007669"/>
    <property type="project" value="InterPro"/>
</dbReference>
<evidence type="ECO:0000259" key="12">
    <source>
        <dbReference type="PROSITE" id="PS50893"/>
    </source>
</evidence>
<keyword evidence="7 11" id="KW-1133">Transmembrane helix</keyword>
<dbReference type="InterPro" id="IPR035906">
    <property type="entry name" value="MetI-like_sf"/>
</dbReference>
<dbReference type="PANTHER" id="PTHR30406">
    <property type="entry name" value="SULFATE TRANSPORT SYSTEM PERMEASE PROTEIN"/>
    <property type="match status" value="1"/>
</dbReference>
<evidence type="ECO:0000256" key="2">
    <source>
        <dbReference type="ARBA" id="ARBA00011779"/>
    </source>
</evidence>
<evidence type="ECO:0000256" key="9">
    <source>
        <dbReference type="ARBA" id="ARBA00023136"/>
    </source>
</evidence>
<organism evidence="14 15">
    <name type="scientific">Corynebacterium pseudodiphtheriticum</name>
    <dbReference type="NCBI Taxonomy" id="37637"/>
    <lineage>
        <taxon>Bacteria</taxon>
        <taxon>Bacillati</taxon>
        <taxon>Actinomycetota</taxon>
        <taxon>Actinomycetes</taxon>
        <taxon>Mycobacteriales</taxon>
        <taxon>Corynebacteriaceae</taxon>
        <taxon>Corynebacterium</taxon>
    </lineage>
</organism>
<dbReference type="InterPro" id="IPR005667">
    <property type="entry name" value="Sulph_transpt2"/>
</dbReference>
<dbReference type="GO" id="GO:0005524">
    <property type="term" value="F:ATP binding"/>
    <property type="evidence" value="ECO:0007669"/>
    <property type="project" value="UniProtKB-KW"/>
</dbReference>
<dbReference type="SUPFAM" id="SSF52540">
    <property type="entry name" value="P-loop containing nucleoside triphosphate hydrolases"/>
    <property type="match status" value="1"/>
</dbReference>
<dbReference type="PANTHER" id="PTHR30406:SF8">
    <property type="entry name" value="SULFATE TRANSPORT SYSTEM PERMEASE PROTEIN CYST"/>
    <property type="match status" value="1"/>
</dbReference>
<evidence type="ECO:0000256" key="6">
    <source>
        <dbReference type="ARBA" id="ARBA00022840"/>
    </source>
</evidence>
<keyword evidence="5" id="KW-0547">Nucleotide-binding</keyword>
<dbReference type="Pfam" id="PF00005">
    <property type="entry name" value="ABC_tran"/>
    <property type="match status" value="1"/>
</dbReference>
<sequence>MAHPHSADWTPSPVRPKNPIALVFLAAVAVVTVLGPLLALILRVPWDRFTEIATKASTLEALGLSLYAAVLSTLITLALGIPLSLWLLQSRASGWFIRLLFVLPLAMPPVVAGLALTAAIGRRSYTSGVLDALGINIAFTFNGVVASHVFITLPFIIVSADSALRQINQEIIDSALSIGMSYRRVICHVILPTILPAVGTGAGLALARSLGEFGATLTFAGSLPGETRTLPLAIYLNREVDADIAYVQAALLIFIAIIVLCLSALPAVWRKRHKHRVSRNIGLDRQRLGELTGATTNPVGINVNGYHVEAGSTTAVVGANGAGKTTLMKAIAGRLGGAELDFFAASDHESVDKPRVIILTQNPALPPASTVLQAITMATRDPGRAEELLNAAGLSELKSVPVPALSGGQSRQVAIVRAIAASPEVLILDEPFAGLDSSIAAQWKAYFRSTSQQRTTLLVTHNGHDISSLSDYVMSVAAGKIVSYDKTTKLTSAPSTKFLATTLGLNALVARLSQNVEANALGSGSVQISCGQLSLTVGEKRIELSDEDLKANNGENLQVLATWLPSDAWLKKGEAKETTAEENCWVGTITDISVPHPTVCDITVCTHGEQVKITVSPLDASELGLELDDEITWGVSADKLAVTSLAAEEHKD</sequence>
<dbReference type="GO" id="GO:0005886">
    <property type="term" value="C:plasma membrane"/>
    <property type="evidence" value="ECO:0007669"/>
    <property type="project" value="UniProtKB-SubCell"/>
</dbReference>
<feature type="transmembrane region" description="Helical" evidence="11">
    <location>
        <begin position="245"/>
        <end position="269"/>
    </location>
</feature>
<dbReference type="GO" id="GO:0016887">
    <property type="term" value="F:ATP hydrolysis activity"/>
    <property type="evidence" value="ECO:0007669"/>
    <property type="project" value="InterPro"/>
</dbReference>
<comment type="function">
    <text evidence="10">Part of the ABC transporter complex CysAWTP (TC 3.A.1.6.1) involved in sulfate/thiosulfate import. Probably responsible for the translocation of the substrate across the membrane.</text>
</comment>
<evidence type="ECO:0000256" key="8">
    <source>
        <dbReference type="ARBA" id="ARBA00023032"/>
    </source>
</evidence>
<proteinExistence type="inferred from homology"/>
<dbReference type="AlphaFoldDB" id="A0AAP4BPW0"/>
<evidence type="ECO:0000256" key="5">
    <source>
        <dbReference type="ARBA" id="ARBA00022741"/>
    </source>
</evidence>
<gene>
    <name evidence="14" type="ORF">QPX42_01575</name>
</gene>
<feature type="transmembrane region" description="Helical" evidence="11">
    <location>
        <begin position="20"/>
        <end position="44"/>
    </location>
</feature>
<keyword evidence="6 14" id="KW-0067">ATP-binding</keyword>
<dbReference type="RefSeq" id="WP_284599229.1">
    <property type="nucleotide sequence ID" value="NZ_JASNVH010000002.1"/>
</dbReference>
<dbReference type="PROSITE" id="PS50928">
    <property type="entry name" value="ABC_TM1"/>
    <property type="match status" value="1"/>
</dbReference>
<feature type="transmembrane region" description="Helical" evidence="11">
    <location>
        <begin position="141"/>
        <end position="164"/>
    </location>
</feature>
<dbReference type="InterPro" id="IPR003593">
    <property type="entry name" value="AAA+_ATPase"/>
</dbReference>
<feature type="domain" description="ABC transporter" evidence="12">
    <location>
        <begin position="286"/>
        <end position="503"/>
    </location>
</feature>
<evidence type="ECO:0000256" key="3">
    <source>
        <dbReference type="ARBA" id="ARBA00022448"/>
    </source>
</evidence>
<dbReference type="Proteomes" id="UP001224412">
    <property type="component" value="Unassembled WGS sequence"/>
</dbReference>
<keyword evidence="3 11" id="KW-0813">Transport</keyword>
<dbReference type="InterPro" id="IPR027417">
    <property type="entry name" value="P-loop_NTPase"/>
</dbReference>
<dbReference type="EMBL" id="JASNVH010000002">
    <property type="protein sequence ID" value="MDK4306250.1"/>
    <property type="molecule type" value="Genomic_DNA"/>
</dbReference>
<name>A0AAP4BPW0_9CORY</name>
<keyword evidence="9 11" id="KW-0472">Membrane</keyword>
<comment type="caution">
    <text evidence="14">The sequence shown here is derived from an EMBL/GenBank/DDBJ whole genome shotgun (WGS) entry which is preliminary data.</text>
</comment>
<dbReference type="CDD" id="cd06261">
    <property type="entry name" value="TM_PBP2"/>
    <property type="match status" value="1"/>
</dbReference>
<evidence type="ECO:0000259" key="13">
    <source>
        <dbReference type="PROSITE" id="PS50928"/>
    </source>
</evidence>
<keyword evidence="8" id="KW-0764">Sulfate transport</keyword>
<dbReference type="InterPro" id="IPR003439">
    <property type="entry name" value="ABC_transporter-like_ATP-bd"/>
</dbReference>
<evidence type="ECO:0000256" key="7">
    <source>
        <dbReference type="ARBA" id="ARBA00022989"/>
    </source>
</evidence>
<protein>
    <submittedName>
        <fullName evidence="14">ATP-binding cassette domain-containing protein</fullName>
    </submittedName>
</protein>
<comment type="subcellular location">
    <subcellularLocation>
        <location evidence="11">Cell membrane</location>
        <topology evidence="11">Multi-pass membrane protein</topology>
    </subcellularLocation>
    <subcellularLocation>
        <location evidence="1">Membrane</location>
        <topology evidence="1">Multi-pass membrane protein</topology>
    </subcellularLocation>
</comment>
<keyword evidence="4 11" id="KW-0812">Transmembrane</keyword>
<dbReference type="PROSITE" id="PS50893">
    <property type="entry name" value="ABC_TRANSPORTER_2"/>
    <property type="match status" value="1"/>
</dbReference>
<evidence type="ECO:0000256" key="11">
    <source>
        <dbReference type="RuleBase" id="RU363032"/>
    </source>
</evidence>
<feature type="domain" description="ABC transmembrane type-1" evidence="13">
    <location>
        <begin position="62"/>
        <end position="263"/>
    </location>
</feature>
<evidence type="ECO:0000313" key="14">
    <source>
        <dbReference type="EMBL" id="MDK4306250.1"/>
    </source>
</evidence>
<dbReference type="Gene3D" id="1.10.3720.10">
    <property type="entry name" value="MetI-like"/>
    <property type="match status" value="1"/>
</dbReference>
<evidence type="ECO:0000256" key="10">
    <source>
        <dbReference type="ARBA" id="ARBA00025323"/>
    </source>
</evidence>
<dbReference type="SUPFAM" id="SSF161098">
    <property type="entry name" value="MetI-like"/>
    <property type="match status" value="1"/>
</dbReference>
<dbReference type="Pfam" id="PF00528">
    <property type="entry name" value="BPD_transp_1"/>
    <property type="match status" value="1"/>
</dbReference>
<feature type="transmembrane region" description="Helical" evidence="11">
    <location>
        <begin position="64"/>
        <end position="88"/>
    </location>
</feature>
<feature type="transmembrane region" description="Helical" evidence="11">
    <location>
        <begin position="185"/>
        <end position="207"/>
    </location>
</feature>
<evidence type="ECO:0000256" key="1">
    <source>
        <dbReference type="ARBA" id="ARBA00004141"/>
    </source>
</evidence>
<evidence type="ECO:0000256" key="4">
    <source>
        <dbReference type="ARBA" id="ARBA00022692"/>
    </source>
</evidence>
<comment type="similarity">
    <text evidence="11">Belongs to the binding-protein-dependent transport system permease family.</text>
</comment>
<feature type="transmembrane region" description="Helical" evidence="11">
    <location>
        <begin position="95"/>
        <end position="121"/>
    </location>
</feature>
<reference evidence="14" key="1">
    <citation type="submission" date="2023-05" db="EMBL/GenBank/DDBJ databases">
        <title>Metabolic capabilities are highly conserved among human nasal-associated Corynebacterium species in pangenomic analyses.</title>
        <authorList>
            <person name="Tran T.H."/>
            <person name="Roberts A.Q."/>
            <person name="Escapa I.F."/>
            <person name="Gao W."/>
            <person name="Conlan S."/>
            <person name="Kong H."/>
            <person name="Segre J.A."/>
            <person name="Kelly M.S."/>
            <person name="Lemon K.P."/>
        </authorList>
    </citation>
    <scope>NUCLEOTIDE SEQUENCE</scope>
    <source>
        <strain evidence="14">KPL2773</strain>
    </source>
</reference>
<dbReference type="Gene3D" id="3.40.50.300">
    <property type="entry name" value="P-loop containing nucleotide triphosphate hydrolases"/>
    <property type="match status" value="1"/>
</dbReference>
<evidence type="ECO:0000313" key="15">
    <source>
        <dbReference type="Proteomes" id="UP001224412"/>
    </source>
</evidence>
<dbReference type="SMART" id="SM00382">
    <property type="entry name" value="AAA"/>
    <property type="match status" value="1"/>
</dbReference>
<dbReference type="InterPro" id="IPR000515">
    <property type="entry name" value="MetI-like"/>
</dbReference>
<accession>A0AAP4BPW0</accession>
<comment type="subunit">
    <text evidence="2">The complex is composed of two ATP-binding proteins (CysA), two transmembrane proteins (CysT and CysW) and a solute-binding protein (CysP).</text>
</comment>